<evidence type="ECO:0000256" key="3">
    <source>
        <dbReference type="ARBA" id="ARBA00022741"/>
    </source>
</evidence>
<comment type="caution">
    <text evidence="6">The sequence shown here is derived from an EMBL/GenBank/DDBJ whole genome shotgun (WGS) entry which is preliminary data.</text>
</comment>
<dbReference type="GO" id="GO:0016887">
    <property type="term" value="F:ATP hydrolysis activity"/>
    <property type="evidence" value="ECO:0007669"/>
    <property type="project" value="InterPro"/>
</dbReference>
<keyword evidence="3" id="KW-0547">Nucleotide-binding</keyword>
<dbReference type="InterPro" id="IPR003593">
    <property type="entry name" value="AAA+_ATPase"/>
</dbReference>
<dbReference type="GO" id="GO:0005524">
    <property type="term" value="F:ATP binding"/>
    <property type="evidence" value="ECO:0007669"/>
    <property type="project" value="UniProtKB-KW"/>
</dbReference>
<dbReference type="InterPro" id="IPR017871">
    <property type="entry name" value="ABC_transporter-like_CS"/>
</dbReference>
<evidence type="ECO:0000259" key="5">
    <source>
        <dbReference type="PROSITE" id="PS50893"/>
    </source>
</evidence>
<evidence type="ECO:0000313" key="6">
    <source>
        <dbReference type="EMBL" id="MBC3882494.1"/>
    </source>
</evidence>
<dbReference type="InterPro" id="IPR003439">
    <property type="entry name" value="ABC_transporter-like_ATP-bd"/>
</dbReference>
<evidence type="ECO:0000256" key="2">
    <source>
        <dbReference type="ARBA" id="ARBA00022475"/>
    </source>
</evidence>
<dbReference type="PANTHER" id="PTHR42711:SF10">
    <property type="entry name" value="ABC TRANSPORTER ATP-BINDING PROTEIN"/>
    <property type="match status" value="1"/>
</dbReference>
<keyword evidence="7" id="KW-1185">Reference proteome</keyword>
<dbReference type="CDD" id="cd03230">
    <property type="entry name" value="ABC_DR_subfamily_A"/>
    <property type="match status" value="1"/>
</dbReference>
<dbReference type="Proteomes" id="UP000627446">
    <property type="component" value="Unassembled WGS sequence"/>
</dbReference>
<dbReference type="RefSeq" id="WP_186917103.1">
    <property type="nucleotide sequence ID" value="NZ_JACOFZ010000005.1"/>
</dbReference>
<dbReference type="SMART" id="SM00382">
    <property type="entry name" value="AAA"/>
    <property type="match status" value="1"/>
</dbReference>
<dbReference type="InterPro" id="IPR050763">
    <property type="entry name" value="ABC_transporter_ATP-binding"/>
</dbReference>
<keyword evidence="4 6" id="KW-0067">ATP-binding</keyword>
<keyword evidence="2" id="KW-1003">Cell membrane</keyword>
<accession>A0A923KUA8</accession>
<sequence length="311" mass="34126">MAAIQITNVEKSYQSAGKRLQALGGVSLQIEQGEFFGLLGPNGAGKTSLISIIAGLNRADSGTVLVEGHDVVKDYRNARRNLGVVPQELVFDPFFTVRETLRLQSGYFGIKNNDAWIEEIMENLDLTNKADANMRALSGGMKRRVLVAQALVHKPPVIVLDEPTAGVDVELRQTLWKFISRLNREGHTIVLTTHYLEEAQALCNRVAMLKAGKVVALDSMSALIKRISGSQIKVQLAKGELPAGLQHLLIAAETNAAQRQYVLRVTHHDEIEPILASLRTSGCILEDLQIQQADLEDVFLQIMGSDKGEVQ</sequence>
<dbReference type="PANTHER" id="PTHR42711">
    <property type="entry name" value="ABC TRANSPORTER ATP-BINDING PROTEIN"/>
    <property type="match status" value="1"/>
</dbReference>
<dbReference type="PROSITE" id="PS50893">
    <property type="entry name" value="ABC_TRANSPORTER_2"/>
    <property type="match status" value="1"/>
</dbReference>
<keyword evidence="2" id="KW-0472">Membrane</keyword>
<keyword evidence="1" id="KW-0813">Transport</keyword>
<name>A0A923KUA8_9BURK</name>
<dbReference type="PROSITE" id="PS00211">
    <property type="entry name" value="ABC_TRANSPORTER_1"/>
    <property type="match status" value="1"/>
</dbReference>
<dbReference type="Pfam" id="PF00005">
    <property type="entry name" value="ABC_tran"/>
    <property type="match status" value="1"/>
</dbReference>
<dbReference type="SUPFAM" id="SSF52540">
    <property type="entry name" value="P-loop containing nucleoside triphosphate hydrolases"/>
    <property type="match status" value="1"/>
</dbReference>
<feature type="domain" description="ABC transporter" evidence="5">
    <location>
        <begin position="4"/>
        <end position="236"/>
    </location>
</feature>
<proteinExistence type="predicted"/>
<evidence type="ECO:0000313" key="7">
    <source>
        <dbReference type="Proteomes" id="UP000627446"/>
    </source>
</evidence>
<dbReference type="Gene3D" id="3.40.50.300">
    <property type="entry name" value="P-loop containing nucleotide triphosphate hydrolases"/>
    <property type="match status" value="1"/>
</dbReference>
<reference evidence="6" key="1">
    <citation type="submission" date="2020-08" db="EMBL/GenBank/DDBJ databases">
        <title>Novel species isolated from subtropical streams in China.</title>
        <authorList>
            <person name="Lu H."/>
        </authorList>
    </citation>
    <scope>NUCLEOTIDE SEQUENCE</scope>
    <source>
        <strain evidence="6">LX22W</strain>
    </source>
</reference>
<dbReference type="InterPro" id="IPR027417">
    <property type="entry name" value="P-loop_NTPase"/>
</dbReference>
<evidence type="ECO:0000256" key="4">
    <source>
        <dbReference type="ARBA" id="ARBA00022840"/>
    </source>
</evidence>
<dbReference type="EMBL" id="JACOFZ010000005">
    <property type="protein sequence ID" value="MBC3882494.1"/>
    <property type="molecule type" value="Genomic_DNA"/>
</dbReference>
<gene>
    <name evidence="6" type="ORF">H8K36_13970</name>
</gene>
<evidence type="ECO:0000256" key="1">
    <source>
        <dbReference type="ARBA" id="ARBA00022448"/>
    </source>
</evidence>
<dbReference type="AlphaFoldDB" id="A0A923KUA8"/>
<organism evidence="6 7">
    <name type="scientific">Undibacterium nitidum</name>
    <dbReference type="NCBI Taxonomy" id="2762298"/>
    <lineage>
        <taxon>Bacteria</taxon>
        <taxon>Pseudomonadati</taxon>
        <taxon>Pseudomonadota</taxon>
        <taxon>Betaproteobacteria</taxon>
        <taxon>Burkholderiales</taxon>
        <taxon>Oxalobacteraceae</taxon>
        <taxon>Undibacterium</taxon>
    </lineage>
</organism>
<protein>
    <submittedName>
        <fullName evidence="6">ABC transporter ATP-binding protein</fullName>
    </submittedName>
</protein>